<dbReference type="Pfam" id="PF25973">
    <property type="entry name" value="BSH_CzcB"/>
    <property type="match status" value="1"/>
</dbReference>
<proteinExistence type="inferred from homology"/>
<dbReference type="InterPro" id="IPR058647">
    <property type="entry name" value="BSH_CzcB-like"/>
</dbReference>
<evidence type="ECO:0000313" key="7">
    <source>
        <dbReference type="EMBL" id="NRF71036.1"/>
    </source>
</evidence>
<keyword evidence="8" id="KW-1185">Reference proteome</keyword>
<comment type="similarity">
    <text evidence="1">Belongs to the membrane fusion protein (MFP) (TC 8.A.1) family.</text>
</comment>
<dbReference type="Pfam" id="PF25967">
    <property type="entry name" value="RND-MFP_C"/>
    <property type="match status" value="1"/>
</dbReference>
<dbReference type="Proteomes" id="UP000737171">
    <property type="component" value="Unassembled WGS sequence"/>
</dbReference>
<name>A0ABX2ERA0_9BURK</name>
<organism evidence="7 8">
    <name type="scientific">Pseudaquabacterium terrae</name>
    <dbReference type="NCBI Taxonomy" id="2732868"/>
    <lineage>
        <taxon>Bacteria</taxon>
        <taxon>Pseudomonadati</taxon>
        <taxon>Pseudomonadota</taxon>
        <taxon>Betaproteobacteria</taxon>
        <taxon>Burkholderiales</taxon>
        <taxon>Sphaerotilaceae</taxon>
        <taxon>Pseudaquabacterium</taxon>
    </lineage>
</organism>
<evidence type="ECO:0000256" key="3">
    <source>
        <dbReference type="SAM" id="SignalP"/>
    </source>
</evidence>
<dbReference type="NCBIfam" id="TIGR01730">
    <property type="entry name" value="RND_mfp"/>
    <property type="match status" value="1"/>
</dbReference>
<sequence>MAFDASRTLLGAVWLALALGASAGSPPAPPTAPTPALPTAPVTSSGAADVSGFDGVVQAVRQTVVAAQVPGAVVALDVKAGDAVRAGQVLLRLDARAAEQTAAAGAAQVQAARAAQDAASKDFERQQQLFQQNYISRAALDRAEAQYKATQAQASAQLAAAGAARTQSGFYVVKAPYDGVVSDVAVVLGDMAMPGRALLTLHDPRLLRVSVAVPQRVAARLAPGQPLQVELPGLAAGRITPLKTQLLPTVDPATHTLELRLDLPAGLRGATPGLFARAWLPVAGGAEARLYVPARAVVRRAELTAVYVIGNEGRPLLRQVRLGRIQGDGVEVLAGVSAGEQVVLEPQAAARLP</sequence>
<feature type="compositionally biased region" description="Pro residues" evidence="2">
    <location>
        <begin position="26"/>
        <end position="38"/>
    </location>
</feature>
<dbReference type="Pfam" id="PF25954">
    <property type="entry name" value="Beta-barrel_RND_2"/>
    <property type="match status" value="1"/>
</dbReference>
<feature type="chain" id="PRO_5045539686" evidence="3">
    <location>
        <begin position="24"/>
        <end position="353"/>
    </location>
</feature>
<keyword evidence="3" id="KW-0732">Signal</keyword>
<dbReference type="Gene3D" id="1.10.287.470">
    <property type="entry name" value="Helix hairpin bin"/>
    <property type="match status" value="1"/>
</dbReference>
<dbReference type="PANTHER" id="PTHR30469">
    <property type="entry name" value="MULTIDRUG RESISTANCE PROTEIN MDTA"/>
    <property type="match status" value="1"/>
</dbReference>
<dbReference type="PANTHER" id="PTHR30469:SF18">
    <property type="entry name" value="RESISTANCE-NODULATION-CELL DIVISION (RND) EFFLUX MEMBRANE FUSION PROTEIN-RELATED"/>
    <property type="match status" value="1"/>
</dbReference>
<reference evidence="7 8" key="1">
    <citation type="submission" date="2020-05" db="EMBL/GenBank/DDBJ databases">
        <title>Aquincola sp. isolate from soil.</title>
        <authorList>
            <person name="Han J."/>
            <person name="Kim D.-U."/>
        </authorList>
    </citation>
    <scope>NUCLEOTIDE SEQUENCE [LARGE SCALE GENOMIC DNA]</scope>
    <source>
        <strain evidence="7 8">S2</strain>
    </source>
</reference>
<evidence type="ECO:0000313" key="8">
    <source>
        <dbReference type="Proteomes" id="UP000737171"/>
    </source>
</evidence>
<evidence type="ECO:0000259" key="6">
    <source>
        <dbReference type="Pfam" id="PF25973"/>
    </source>
</evidence>
<feature type="signal peptide" evidence="3">
    <location>
        <begin position="1"/>
        <end position="23"/>
    </location>
</feature>
<feature type="domain" description="Multidrug resistance protein MdtA-like C-terminal permuted SH3" evidence="5">
    <location>
        <begin position="292"/>
        <end position="345"/>
    </location>
</feature>
<dbReference type="InterPro" id="IPR058627">
    <property type="entry name" value="MdtA-like_C"/>
</dbReference>
<dbReference type="InterPro" id="IPR006143">
    <property type="entry name" value="RND_pump_MFP"/>
</dbReference>
<dbReference type="Gene3D" id="2.40.30.170">
    <property type="match status" value="1"/>
</dbReference>
<evidence type="ECO:0000256" key="2">
    <source>
        <dbReference type="SAM" id="MobiDB-lite"/>
    </source>
</evidence>
<feature type="region of interest" description="Disordered" evidence="2">
    <location>
        <begin position="24"/>
        <end position="44"/>
    </location>
</feature>
<feature type="domain" description="CzcB-like barrel-sandwich hybrid" evidence="6">
    <location>
        <begin position="62"/>
        <end position="201"/>
    </location>
</feature>
<dbReference type="InterPro" id="IPR058792">
    <property type="entry name" value="Beta-barrel_RND_2"/>
</dbReference>
<dbReference type="RefSeq" id="WP_173131383.1">
    <property type="nucleotide sequence ID" value="NZ_JABRWJ010000010.1"/>
</dbReference>
<evidence type="ECO:0000259" key="5">
    <source>
        <dbReference type="Pfam" id="PF25967"/>
    </source>
</evidence>
<dbReference type="Gene3D" id="2.40.50.100">
    <property type="match status" value="1"/>
</dbReference>
<evidence type="ECO:0000259" key="4">
    <source>
        <dbReference type="Pfam" id="PF25954"/>
    </source>
</evidence>
<evidence type="ECO:0000256" key="1">
    <source>
        <dbReference type="ARBA" id="ARBA00009477"/>
    </source>
</evidence>
<gene>
    <name evidence="7" type="ORF">HLB44_28940</name>
</gene>
<accession>A0ABX2ERA0</accession>
<dbReference type="Gene3D" id="2.40.420.20">
    <property type="match status" value="1"/>
</dbReference>
<feature type="domain" description="CusB-like beta-barrel" evidence="4">
    <location>
        <begin position="209"/>
        <end position="278"/>
    </location>
</feature>
<comment type="caution">
    <text evidence="7">The sequence shown here is derived from an EMBL/GenBank/DDBJ whole genome shotgun (WGS) entry which is preliminary data.</text>
</comment>
<dbReference type="SUPFAM" id="SSF111369">
    <property type="entry name" value="HlyD-like secretion proteins"/>
    <property type="match status" value="1"/>
</dbReference>
<dbReference type="EMBL" id="JABRWJ010000010">
    <property type="protein sequence ID" value="NRF71036.1"/>
    <property type="molecule type" value="Genomic_DNA"/>
</dbReference>
<protein>
    <submittedName>
        <fullName evidence="7">Efflux RND transporter periplasmic adaptor subunit</fullName>
    </submittedName>
</protein>